<protein>
    <submittedName>
        <fullName evidence="1">Uncharacterized protein</fullName>
    </submittedName>
</protein>
<sequence length="54" mass="6162">MVALVAVAMCFRHPWAVLHPIGTSDFIGYINIHREQRRALNAIQMRRPPLPSIP</sequence>
<organism evidence="1 2">
    <name type="scientific">Scleroderma citrinum Foug A</name>
    <dbReference type="NCBI Taxonomy" id="1036808"/>
    <lineage>
        <taxon>Eukaryota</taxon>
        <taxon>Fungi</taxon>
        <taxon>Dikarya</taxon>
        <taxon>Basidiomycota</taxon>
        <taxon>Agaricomycotina</taxon>
        <taxon>Agaricomycetes</taxon>
        <taxon>Agaricomycetidae</taxon>
        <taxon>Boletales</taxon>
        <taxon>Sclerodermatineae</taxon>
        <taxon>Sclerodermataceae</taxon>
        <taxon>Scleroderma</taxon>
    </lineage>
</organism>
<gene>
    <name evidence="1" type="ORF">SCLCIDRAFT_783396</name>
</gene>
<evidence type="ECO:0000313" key="2">
    <source>
        <dbReference type="Proteomes" id="UP000053989"/>
    </source>
</evidence>
<dbReference type="HOGENOM" id="CLU_3051747_0_0_1"/>
<accession>A0A0C3E4H2</accession>
<evidence type="ECO:0000313" key="1">
    <source>
        <dbReference type="EMBL" id="KIM62936.1"/>
    </source>
</evidence>
<reference evidence="1 2" key="1">
    <citation type="submission" date="2014-04" db="EMBL/GenBank/DDBJ databases">
        <authorList>
            <consortium name="DOE Joint Genome Institute"/>
            <person name="Kuo A."/>
            <person name="Kohler A."/>
            <person name="Nagy L.G."/>
            <person name="Floudas D."/>
            <person name="Copeland A."/>
            <person name="Barry K.W."/>
            <person name="Cichocki N."/>
            <person name="Veneault-Fourrey C."/>
            <person name="LaButti K."/>
            <person name="Lindquist E.A."/>
            <person name="Lipzen A."/>
            <person name="Lundell T."/>
            <person name="Morin E."/>
            <person name="Murat C."/>
            <person name="Sun H."/>
            <person name="Tunlid A."/>
            <person name="Henrissat B."/>
            <person name="Grigoriev I.V."/>
            <person name="Hibbett D.S."/>
            <person name="Martin F."/>
            <person name="Nordberg H.P."/>
            <person name="Cantor M.N."/>
            <person name="Hua S.X."/>
        </authorList>
    </citation>
    <scope>NUCLEOTIDE SEQUENCE [LARGE SCALE GENOMIC DNA]</scope>
    <source>
        <strain evidence="1 2">Foug A</strain>
    </source>
</reference>
<dbReference type="AlphaFoldDB" id="A0A0C3E4H2"/>
<keyword evidence="2" id="KW-1185">Reference proteome</keyword>
<dbReference type="InParanoid" id="A0A0C3E4H2"/>
<dbReference type="EMBL" id="KN822039">
    <property type="protein sequence ID" value="KIM62936.1"/>
    <property type="molecule type" value="Genomic_DNA"/>
</dbReference>
<dbReference type="Proteomes" id="UP000053989">
    <property type="component" value="Unassembled WGS sequence"/>
</dbReference>
<proteinExistence type="predicted"/>
<name>A0A0C3E4H2_9AGAM</name>
<reference evidence="2" key="2">
    <citation type="submission" date="2015-01" db="EMBL/GenBank/DDBJ databases">
        <title>Evolutionary Origins and Diversification of the Mycorrhizal Mutualists.</title>
        <authorList>
            <consortium name="DOE Joint Genome Institute"/>
            <consortium name="Mycorrhizal Genomics Consortium"/>
            <person name="Kohler A."/>
            <person name="Kuo A."/>
            <person name="Nagy L.G."/>
            <person name="Floudas D."/>
            <person name="Copeland A."/>
            <person name="Barry K.W."/>
            <person name="Cichocki N."/>
            <person name="Veneault-Fourrey C."/>
            <person name="LaButti K."/>
            <person name="Lindquist E.A."/>
            <person name="Lipzen A."/>
            <person name="Lundell T."/>
            <person name="Morin E."/>
            <person name="Murat C."/>
            <person name="Riley R."/>
            <person name="Ohm R."/>
            <person name="Sun H."/>
            <person name="Tunlid A."/>
            <person name="Henrissat B."/>
            <person name="Grigoriev I.V."/>
            <person name="Hibbett D.S."/>
            <person name="Martin F."/>
        </authorList>
    </citation>
    <scope>NUCLEOTIDE SEQUENCE [LARGE SCALE GENOMIC DNA]</scope>
    <source>
        <strain evidence="2">Foug A</strain>
    </source>
</reference>